<dbReference type="WBParaSite" id="L893_g17450.t2">
    <property type="protein sequence ID" value="L893_g17450.t2"/>
    <property type="gene ID" value="L893_g17450"/>
</dbReference>
<dbReference type="AlphaFoldDB" id="A0A1I7YL83"/>
<feature type="domain" description="Major facilitator superfamily (MFS) profile" evidence="6">
    <location>
        <begin position="56"/>
        <end position="411"/>
    </location>
</feature>
<dbReference type="InterPro" id="IPR005828">
    <property type="entry name" value="MFS_sugar_transport-like"/>
</dbReference>
<protein>
    <submittedName>
        <fullName evidence="8">MFS domain-containing protein</fullName>
    </submittedName>
</protein>
<proteinExistence type="predicted"/>
<dbReference type="Pfam" id="PF00083">
    <property type="entry name" value="Sugar_tr"/>
    <property type="match status" value="1"/>
</dbReference>
<evidence type="ECO:0000259" key="6">
    <source>
        <dbReference type="PROSITE" id="PS50850"/>
    </source>
</evidence>
<feature type="transmembrane region" description="Helical" evidence="5">
    <location>
        <begin position="52"/>
        <end position="72"/>
    </location>
</feature>
<keyword evidence="3 5" id="KW-1133">Transmembrane helix</keyword>
<dbReference type="SUPFAM" id="SSF103473">
    <property type="entry name" value="MFS general substrate transporter"/>
    <property type="match status" value="1"/>
</dbReference>
<evidence type="ECO:0000256" key="4">
    <source>
        <dbReference type="ARBA" id="ARBA00023136"/>
    </source>
</evidence>
<feature type="transmembrane region" description="Helical" evidence="5">
    <location>
        <begin position="126"/>
        <end position="147"/>
    </location>
</feature>
<keyword evidence="2 5" id="KW-0812">Transmembrane</keyword>
<dbReference type="PROSITE" id="PS00217">
    <property type="entry name" value="SUGAR_TRANSPORT_2"/>
    <property type="match status" value="1"/>
</dbReference>
<dbReference type="InterPro" id="IPR020846">
    <property type="entry name" value="MFS_dom"/>
</dbReference>
<dbReference type="Gene3D" id="1.20.1250.20">
    <property type="entry name" value="MFS general substrate transporter like domains"/>
    <property type="match status" value="1"/>
</dbReference>
<dbReference type="InterPro" id="IPR036259">
    <property type="entry name" value="MFS_trans_sf"/>
</dbReference>
<evidence type="ECO:0000256" key="2">
    <source>
        <dbReference type="ARBA" id="ARBA00022692"/>
    </source>
</evidence>
<evidence type="ECO:0000256" key="3">
    <source>
        <dbReference type="ARBA" id="ARBA00022989"/>
    </source>
</evidence>
<name>A0A1I7YL83_9BILA</name>
<dbReference type="PROSITE" id="PS50850">
    <property type="entry name" value="MFS"/>
    <property type="match status" value="1"/>
</dbReference>
<evidence type="ECO:0000256" key="1">
    <source>
        <dbReference type="ARBA" id="ARBA00004141"/>
    </source>
</evidence>
<evidence type="ECO:0000256" key="5">
    <source>
        <dbReference type="SAM" id="Phobius"/>
    </source>
</evidence>
<keyword evidence="7" id="KW-1185">Reference proteome</keyword>
<feature type="transmembrane region" description="Helical" evidence="5">
    <location>
        <begin position="159"/>
        <end position="182"/>
    </location>
</feature>
<feature type="transmembrane region" description="Helical" evidence="5">
    <location>
        <begin position="367"/>
        <end position="389"/>
    </location>
</feature>
<dbReference type="GO" id="GO:0016020">
    <property type="term" value="C:membrane"/>
    <property type="evidence" value="ECO:0007669"/>
    <property type="project" value="UniProtKB-SubCell"/>
</dbReference>
<dbReference type="InterPro" id="IPR005829">
    <property type="entry name" value="Sugar_transporter_CS"/>
</dbReference>
<feature type="transmembrane region" description="Helical" evidence="5">
    <location>
        <begin position="188"/>
        <end position="210"/>
    </location>
</feature>
<reference evidence="8" key="1">
    <citation type="submission" date="2016-11" db="UniProtKB">
        <authorList>
            <consortium name="WormBaseParasite"/>
        </authorList>
    </citation>
    <scope>IDENTIFICATION</scope>
</reference>
<accession>A0A1I7YL83</accession>
<evidence type="ECO:0000313" key="8">
    <source>
        <dbReference type="WBParaSite" id="L893_g17450.t2"/>
    </source>
</evidence>
<evidence type="ECO:0000313" key="7">
    <source>
        <dbReference type="Proteomes" id="UP000095287"/>
    </source>
</evidence>
<dbReference type="PANTHER" id="PTHR24064">
    <property type="entry name" value="SOLUTE CARRIER FAMILY 22 MEMBER"/>
    <property type="match status" value="1"/>
</dbReference>
<feature type="transmembrane region" description="Helical" evidence="5">
    <location>
        <begin position="338"/>
        <end position="355"/>
    </location>
</feature>
<sequence length="411" mass="46396">MRPSQTLAADVHLQFHFVGLTRAESVVPTFFTPSTSPFPEPPDEMLFNINRFHAFVLVTWQFSIFFASQQIFPIFSNYVPQWRCDESEPFGKNCTSYLACRRPVQFENMAFHSAALEYDWVCGSRAYLASLFSQIQFAGVLCGTFLYGTLSDCLGRRPIALLALASGIAVSFVSGMAPSWQILLVTRFFIGLSIGGTIVVVCTFVMEMLLPEQRMALRAFFNWGVARLMVTVICYYFPDWREASIACAVAALPAFLIVLFVFPESPTWLHNKHRMEEMRRSERKIARIAGVPYVEVEHPKLEKKKGFLSLMKDGKLAKRLFVLWIISLIKDGKLARRLFVLWIMWFTASLCGYATDLNSSSISGNLFLNQILFSILIALSKVVGPGAVINETRHNTSLFLENVTPRGSGRV</sequence>
<organism evidence="7 8">
    <name type="scientific">Steinernema glaseri</name>
    <dbReference type="NCBI Taxonomy" id="37863"/>
    <lineage>
        <taxon>Eukaryota</taxon>
        <taxon>Metazoa</taxon>
        <taxon>Ecdysozoa</taxon>
        <taxon>Nematoda</taxon>
        <taxon>Chromadorea</taxon>
        <taxon>Rhabditida</taxon>
        <taxon>Tylenchina</taxon>
        <taxon>Panagrolaimomorpha</taxon>
        <taxon>Strongyloidoidea</taxon>
        <taxon>Steinernematidae</taxon>
        <taxon>Steinernema</taxon>
    </lineage>
</organism>
<feature type="transmembrane region" description="Helical" evidence="5">
    <location>
        <begin position="217"/>
        <end position="237"/>
    </location>
</feature>
<dbReference type="Proteomes" id="UP000095287">
    <property type="component" value="Unplaced"/>
</dbReference>
<keyword evidence="4 5" id="KW-0472">Membrane</keyword>
<comment type="subcellular location">
    <subcellularLocation>
        <location evidence="1">Membrane</location>
        <topology evidence="1">Multi-pass membrane protein</topology>
    </subcellularLocation>
</comment>
<dbReference type="GO" id="GO:0022857">
    <property type="term" value="F:transmembrane transporter activity"/>
    <property type="evidence" value="ECO:0007669"/>
    <property type="project" value="InterPro"/>
</dbReference>
<feature type="transmembrane region" description="Helical" evidence="5">
    <location>
        <begin position="243"/>
        <end position="262"/>
    </location>
</feature>